<dbReference type="InterPro" id="IPR032675">
    <property type="entry name" value="LRR_dom_sf"/>
</dbReference>
<accession>A0A1M2VG66</accession>
<evidence type="ECO:0000313" key="1">
    <source>
        <dbReference type="EMBL" id="OJT06585.1"/>
    </source>
</evidence>
<gene>
    <name evidence="1" type="ORF">TRAPUB_2565</name>
</gene>
<dbReference type="OMA" id="RMFRAVH"/>
<sequence length="345" mass="38773">MNKRREDSKMAAGYFRLMAFPVEIQDLIFQELEMAELPPVLRVNSHFNSIGTRILYRIIPELPMKRCIACLKVLCATPTNAALVRKLSIDWSSHRIVANLFRLLRSTLSHLSALRHLSIELSPQDNHYSLAWLLHGCQSRLRTLGTSIRCDPQLAEVLETQPELVELCLRGFQTKQPFTLSDGAMPRLRMFRAVHAGPAVISSVVRGRPVEGISLSMFIEDGFLPLDALLLSSRPIKRLTIMSLDNTPPNVLLPEIANRLPELEALHVVVLMAMFDRATLQDSGPTLARFSDLRYLTFMAAGSASIEDEGEIARTWGKACPTLRTIILPKGKVWFERDGKWTCCG</sequence>
<protein>
    <recommendedName>
        <fullName evidence="3">F-box domain-containing protein</fullName>
    </recommendedName>
</protein>
<reference evidence="1 2" key="1">
    <citation type="submission" date="2016-10" db="EMBL/GenBank/DDBJ databases">
        <title>Genome sequence of the basidiomycete white-rot fungus Trametes pubescens.</title>
        <authorList>
            <person name="Makela M.R."/>
            <person name="Granchi Z."/>
            <person name="Peng M."/>
            <person name="De Vries R.P."/>
            <person name="Grigoriev I."/>
            <person name="Riley R."/>
            <person name="Hilden K."/>
        </authorList>
    </citation>
    <scope>NUCLEOTIDE SEQUENCE [LARGE SCALE GENOMIC DNA]</scope>
    <source>
        <strain evidence="1 2">FBCC735</strain>
    </source>
</reference>
<dbReference type="Proteomes" id="UP000184267">
    <property type="component" value="Unassembled WGS sequence"/>
</dbReference>
<dbReference type="EMBL" id="MNAD01001296">
    <property type="protein sequence ID" value="OJT06585.1"/>
    <property type="molecule type" value="Genomic_DNA"/>
</dbReference>
<dbReference type="OrthoDB" id="3178870at2759"/>
<proteinExistence type="predicted"/>
<dbReference type="Gene3D" id="3.80.10.10">
    <property type="entry name" value="Ribonuclease Inhibitor"/>
    <property type="match status" value="1"/>
</dbReference>
<keyword evidence="2" id="KW-1185">Reference proteome</keyword>
<organism evidence="1 2">
    <name type="scientific">Trametes pubescens</name>
    <name type="common">White-rot fungus</name>
    <dbReference type="NCBI Taxonomy" id="154538"/>
    <lineage>
        <taxon>Eukaryota</taxon>
        <taxon>Fungi</taxon>
        <taxon>Dikarya</taxon>
        <taxon>Basidiomycota</taxon>
        <taxon>Agaricomycotina</taxon>
        <taxon>Agaricomycetes</taxon>
        <taxon>Polyporales</taxon>
        <taxon>Polyporaceae</taxon>
        <taxon>Trametes</taxon>
    </lineage>
</organism>
<evidence type="ECO:0000313" key="2">
    <source>
        <dbReference type="Proteomes" id="UP000184267"/>
    </source>
</evidence>
<dbReference type="SUPFAM" id="SSF52047">
    <property type="entry name" value="RNI-like"/>
    <property type="match status" value="1"/>
</dbReference>
<name>A0A1M2VG66_TRAPU</name>
<evidence type="ECO:0008006" key="3">
    <source>
        <dbReference type="Google" id="ProtNLM"/>
    </source>
</evidence>
<dbReference type="AlphaFoldDB" id="A0A1M2VG66"/>
<comment type="caution">
    <text evidence="1">The sequence shown here is derived from an EMBL/GenBank/DDBJ whole genome shotgun (WGS) entry which is preliminary data.</text>
</comment>